<feature type="region of interest" description="Disordered" evidence="1">
    <location>
        <begin position="45"/>
        <end position="103"/>
    </location>
</feature>
<keyword evidence="3" id="KW-1185">Reference proteome</keyword>
<feature type="compositionally biased region" description="Basic and acidic residues" evidence="1">
    <location>
        <begin position="259"/>
        <end position="268"/>
    </location>
</feature>
<feature type="region of interest" description="Disordered" evidence="1">
    <location>
        <begin position="244"/>
        <end position="286"/>
    </location>
</feature>
<dbReference type="Proteomes" id="UP000198242">
    <property type="component" value="Chromosome I"/>
</dbReference>
<reference evidence="3" key="1">
    <citation type="submission" date="2016-06" db="EMBL/GenBank/DDBJ databases">
        <authorList>
            <person name="Varghese N."/>
            <person name="Submissions Spin"/>
        </authorList>
    </citation>
    <scope>NUCLEOTIDE SEQUENCE [LARGE SCALE GENOMIC DNA]</scope>
    <source>
        <strain evidence="3">DSM 43909</strain>
    </source>
</reference>
<proteinExistence type="predicted"/>
<feature type="region of interest" description="Disordered" evidence="1">
    <location>
        <begin position="318"/>
        <end position="377"/>
    </location>
</feature>
<feature type="region of interest" description="Disordered" evidence="1">
    <location>
        <begin position="1"/>
        <end position="25"/>
    </location>
</feature>
<evidence type="ECO:0000313" key="2">
    <source>
        <dbReference type="EMBL" id="SCE70127.1"/>
    </source>
</evidence>
<dbReference type="AlphaFoldDB" id="A0A1C4UEQ2"/>
<feature type="compositionally biased region" description="Basic residues" evidence="1">
    <location>
        <begin position="185"/>
        <end position="195"/>
    </location>
</feature>
<accession>A0A1C4UEQ2</accession>
<feature type="compositionally biased region" description="Gly residues" evidence="1">
    <location>
        <begin position="318"/>
        <end position="328"/>
    </location>
</feature>
<dbReference type="EMBL" id="LT607411">
    <property type="protein sequence ID" value="SCE70127.1"/>
    <property type="molecule type" value="Genomic_DNA"/>
</dbReference>
<feature type="region of interest" description="Disordered" evidence="1">
    <location>
        <begin position="128"/>
        <end position="204"/>
    </location>
</feature>
<organism evidence="2 3">
    <name type="scientific">Micromonospora viridifaciens</name>
    <dbReference type="NCBI Taxonomy" id="1881"/>
    <lineage>
        <taxon>Bacteria</taxon>
        <taxon>Bacillati</taxon>
        <taxon>Actinomycetota</taxon>
        <taxon>Actinomycetes</taxon>
        <taxon>Micromonosporales</taxon>
        <taxon>Micromonosporaceae</taxon>
        <taxon>Micromonospora</taxon>
    </lineage>
</organism>
<evidence type="ECO:0000256" key="1">
    <source>
        <dbReference type="SAM" id="MobiDB-lite"/>
    </source>
</evidence>
<name>A0A1C4UEQ2_MICVI</name>
<sequence>MRSAFECQAGRPPVQRVGDGNSPCCSPGPDRGGTCVGVSGAALSDPAPAAHRGQAIARPARNAQGRAGRPDAERAMGVSRGTNPPLRGVRSTVPCREKSSHPVGVRIGRPRMALVSRERWLPLVDSVGKRSRRHRAPPPGVANQVNASRRRHWLPPPGGGDPRVCSDGHPSHRFPSGRPSALRADRRRLQRRRPLGRSVANRLGPTSVWGETVGVDHVGAVPVGAAGWSARKWNSDVIMCASVAGAPPPSPAPAGRPDAGSRHPEERHRRQRVAADRGCPQRKGAAALRRPVLARSAAAGGARTADAVDRALAAVAGPRGGGHLGGGERAATGTSGNGCEPGVPFHVKQAAAVRGSGGQGGDPSSSRRVPGDLLAER</sequence>
<gene>
    <name evidence="2" type="ORF">GA0074695_0422</name>
</gene>
<evidence type="ECO:0000313" key="3">
    <source>
        <dbReference type="Proteomes" id="UP000198242"/>
    </source>
</evidence>
<protein>
    <submittedName>
        <fullName evidence="2">Uncharacterized protein</fullName>
    </submittedName>
</protein>